<dbReference type="EMBL" id="CP026100">
    <property type="protein sequence ID" value="AYV46267.1"/>
    <property type="molecule type" value="Genomic_DNA"/>
</dbReference>
<dbReference type="KEGG" id="cfh:C1707_08365"/>
<organism evidence="3 4">
    <name type="scientific">Caulobacter flavus</name>
    <dbReference type="NCBI Taxonomy" id="1679497"/>
    <lineage>
        <taxon>Bacteria</taxon>
        <taxon>Pseudomonadati</taxon>
        <taxon>Pseudomonadota</taxon>
        <taxon>Alphaproteobacteria</taxon>
        <taxon>Caulobacterales</taxon>
        <taxon>Caulobacteraceae</taxon>
        <taxon>Caulobacter</taxon>
    </lineage>
</organism>
<protein>
    <submittedName>
        <fullName evidence="3">Transcriptional regulator</fullName>
    </submittedName>
</protein>
<dbReference type="GO" id="GO:0003677">
    <property type="term" value="F:DNA binding"/>
    <property type="evidence" value="ECO:0007669"/>
    <property type="project" value="InterPro"/>
</dbReference>
<dbReference type="AlphaFoldDB" id="A0A2N5CQA4"/>
<accession>A0A2N5CQA4</accession>
<dbReference type="SMART" id="SM00530">
    <property type="entry name" value="HTH_XRE"/>
    <property type="match status" value="1"/>
</dbReference>
<keyword evidence="5" id="KW-1185">Reference proteome</keyword>
<evidence type="ECO:0000259" key="1">
    <source>
        <dbReference type="PROSITE" id="PS50943"/>
    </source>
</evidence>
<dbReference type="Pfam" id="PF01381">
    <property type="entry name" value="HTH_3"/>
    <property type="match status" value="1"/>
</dbReference>
<dbReference type="CDD" id="cd00093">
    <property type="entry name" value="HTH_XRE"/>
    <property type="match status" value="1"/>
</dbReference>
<dbReference type="EMBL" id="PJRQ01000039">
    <property type="protein sequence ID" value="PLR09987.1"/>
    <property type="molecule type" value="Genomic_DNA"/>
</dbReference>
<name>A0A2N5CQA4_9CAUL</name>
<dbReference type="Proteomes" id="UP000281192">
    <property type="component" value="Chromosome"/>
</dbReference>
<reference evidence="3 4" key="1">
    <citation type="submission" date="2017-12" db="EMBL/GenBank/DDBJ databases">
        <title>The genome sequence of Caulobacter flavus CGMCC1 15093.</title>
        <authorList>
            <person name="Gao J."/>
            <person name="Mao X."/>
            <person name="Sun J."/>
        </authorList>
    </citation>
    <scope>NUCLEOTIDE SEQUENCE [LARGE SCALE GENOMIC DNA]</scope>
    <source>
        <strain evidence="3 4">CGMCC1 15093</strain>
    </source>
</reference>
<feature type="domain" description="HTH cro/C1-type" evidence="1">
    <location>
        <begin position="26"/>
        <end position="80"/>
    </location>
</feature>
<dbReference type="InterPro" id="IPR001387">
    <property type="entry name" value="Cro/C1-type_HTH"/>
</dbReference>
<evidence type="ECO:0000313" key="4">
    <source>
        <dbReference type="Proteomes" id="UP000234483"/>
    </source>
</evidence>
<proteinExistence type="predicted"/>
<dbReference type="OrthoDB" id="7923537at2"/>
<dbReference type="PROSITE" id="PS50943">
    <property type="entry name" value="HTH_CROC1"/>
    <property type="match status" value="1"/>
</dbReference>
<dbReference type="SUPFAM" id="SSF47413">
    <property type="entry name" value="lambda repressor-like DNA-binding domains"/>
    <property type="match status" value="1"/>
</dbReference>
<sequence>MADQPPETVLSHPLPHPVDQHVGSRLRLGRKLRGVSQRILARALGLTFQQVQKYERGVNRVPASMLYGAARLLAVSIDWFYEGVEAEGGDLTAIGDRARVLRDFLATREGPELAVLMARLPRSQAVPVLALMRAFAEAEPLERAG</sequence>
<gene>
    <name evidence="2" type="ORF">C1707_08365</name>
    <name evidence="3" type="ORF">CFHF_18030</name>
</gene>
<reference evidence="2 5" key="2">
    <citation type="submission" date="2018-01" db="EMBL/GenBank/DDBJ databases">
        <title>Complete genome sequence of Caulobacter flavus RHGG3.</title>
        <authorList>
            <person name="Yang E."/>
        </authorList>
    </citation>
    <scope>NUCLEOTIDE SEQUENCE [LARGE SCALE GENOMIC DNA]</scope>
    <source>
        <strain evidence="2 5">RHGG3</strain>
    </source>
</reference>
<dbReference type="Gene3D" id="1.10.260.40">
    <property type="entry name" value="lambda repressor-like DNA-binding domains"/>
    <property type="match status" value="1"/>
</dbReference>
<evidence type="ECO:0000313" key="3">
    <source>
        <dbReference type="EMBL" id="PLR09987.1"/>
    </source>
</evidence>
<evidence type="ECO:0000313" key="2">
    <source>
        <dbReference type="EMBL" id="AYV46267.1"/>
    </source>
</evidence>
<dbReference type="Proteomes" id="UP000234483">
    <property type="component" value="Unassembled WGS sequence"/>
</dbReference>
<dbReference type="InterPro" id="IPR010982">
    <property type="entry name" value="Lambda_DNA-bd_dom_sf"/>
</dbReference>
<evidence type="ECO:0000313" key="5">
    <source>
        <dbReference type="Proteomes" id="UP000281192"/>
    </source>
</evidence>